<evidence type="ECO:0000313" key="2">
    <source>
        <dbReference type="Proteomes" id="UP001152888"/>
    </source>
</evidence>
<keyword evidence="2" id="KW-1185">Reference proteome</keyword>
<reference evidence="1" key="1">
    <citation type="submission" date="2022-03" db="EMBL/GenBank/DDBJ databases">
        <authorList>
            <person name="Sayadi A."/>
        </authorList>
    </citation>
    <scope>NUCLEOTIDE SEQUENCE</scope>
</reference>
<dbReference type="OrthoDB" id="8195499at2759"/>
<accession>A0A9P0LCF6</accession>
<evidence type="ECO:0000313" key="1">
    <source>
        <dbReference type="EMBL" id="CAH1995541.1"/>
    </source>
</evidence>
<sequence>MEKSYDCKRHSKGLFQTYFKDVHAFPDRFFNYTRMSVQSFDNLLEKIRNSIKGIDTRMRACISPEEKLVITLRYLATGCSMMELSHNYRIGHTTVRDIIYEVCMAIWENMRQSSFPELNEERWLEIAKGFNENANYPNCVGAIDGKHIRDFFEEKQKDATRNHQVGEEKTVDKSIILIVEVEKSIQHDDIVR</sequence>
<gene>
    <name evidence="1" type="ORF">ACAOBT_LOCUS22667</name>
</gene>
<comment type="caution">
    <text evidence="1">The sequence shown here is derived from an EMBL/GenBank/DDBJ whole genome shotgun (WGS) entry which is preliminary data.</text>
</comment>
<protein>
    <recommendedName>
        <fullName evidence="3">Nuclease HARBI1</fullName>
    </recommendedName>
</protein>
<dbReference type="AlphaFoldDB" id="A0A9P0LCF6"/>
<proteinExistence type="predicted"/>
<evidence type="ECO:0008006" key="3">
    <source>
        <dbReference type="Google" id="ProtNLM"/>
    </source>
</evidence>
<dbReference type="EMBL" id="CAKOFQ010007232">
    <property type="protein sequence ID" value="CAH1995541.1"/>
    <property type="molecule type" value="Genomic_DNA"/>
</dbReference>
<organism evidence="1 2">
    <name type="scientific">Acanthoscelides obtectus</name>
    <name type="common">Bean weevil</name>
    <name type="synonym">Bruchus obtectus</name>
    <dbReference type="NCBI Taxonomy" id="200917"/>
    <lineage>
        <taxon>Eukaryota</taxon>
        <taxon>Metazoa</taxon>
        <taxon>Ecdysozoa</taxon>
        <taxon>Arthropoda</taxon>
        <taxon>Hexapoda</taxon>
        <taxon>Insecta</taxon>
        <taxon>Pterygota</taxon>
        <taxon>Neoptera</taxon>
        <taxon>Endopterygota</taxon>
        <taxon>Coleoptera</taxon>
        <taxon>Polyphaga</taxon>
        <taxon>Cucujiformia</taxon>
        <taxon>Chrysomeloidea</taxon>
        <taxon>Chrysomelidae</taxon>
        <taxon>Bruchinae</taxon>
        <taxon>Bruchini</taxon>
        <taxon>Acanthoscelides</taxon>
    </lineage>
</organism>
<name>A0A9P0LCF6_ACAOB</name>
<dbReference type="Proteomes" id="UP001152888">
    <property type="component" value="Unassembled WGS sequence"/>
</dbReference>